<protein>
    <submittedName>
        <fullName evidence="2">Uncharacterized protein</fullName>
    </submittedName>
</protein>
<dbReference type="AlphaFoldDB" id="A0A0H2RKN1"/>
<keyword evidence="1" id="KW-1133">Transmembrane helix</keyword>
<evidence type="ECO:0000313" key="2">
    <source>
        <dbReference type="EMBL" id="KLO05371.1"/>
    </source>
</evidence>
<feature type="transmembrane region" description="Helical" evidence="1">
    <location>
        <begin position="32"/>
        <end position="53"/>
    </location>
</feature>
<accession>A0A0H2RKN1</accession>
<name>A0A0H2RKN1_9AGAM</name>
<dbReference type="Proteomes" id="UP000053477">
    <property type="component" value="Unassembled WGS sequence"/>
</dbReference>
<dbReference type="InParanoid" id="A0A0H2RKN1"/>
<keyword evidence="1" id="KW-0472">Membrane</keyword>
<organism evidence="2 3">
    <name type="scientific">Schizopora paradoxa</name>
    <dbReference type="NCBI Taxonomy" id="27342"/>
    <lineage>
        <taxon>Eukaryota</taxon>
        <taxon>Fungi</taxon>
        <taxon>Dikarya</taxon>
        <taxon>Basidiomycota</taxon>
        <taxon>Agaricomycotina</taxon>
        <taxon>Agaricomycetes</taxon>
        <taxon>Hymenochaetales</taxon>
        <taxon>Schizoporaceae</taxon>
        <taxon>Schizopora</taxon>
    </lineage>
</organism>
<sequence length="77" mass="8886">MIIGYFYTRYISSVSSNHYSYLIMLHTICTDFRFACMTTGTSLYCITIILASIRKTHTVRQFCILFTPQDLLTNCPA</sequence>
<dbReference type="EMBL" id="KQ086319">
    <property type="protein sequence ID" value="KLO05371.1"/>
    <property type="molecule type" value="Genomic_DNA"/>
</dbReference>
<gene>
    <name evidence="2" type="ORF">SCHPADRAFT_729646</name>
</gene>
<reference evidence="2 3" key="1">
    <citation type="submission" date="2015-04" db="EMBL/GenBank/DDBJ databases">
        <title>Complete genome sequence of Schizopora paradoxa KUC8140, a cosmopolitan wood degrader in East Asia.</title>
        <authorList>
            <consortium name="DOE Joint Genome Institute"/>
            <person name="Min B."/>
            <person name="Park H."/>
            <person name="Jang Y."/>
            <person name="Kim J.-J."/>
            <person name="Kim K.H."/>
            <person name="Pangilinan J."/>
            <person name="Lipzen A."/>
            <person name="Riley R."/>
            <person name="Grigoriev I.V."/>
            <person name="Spatafora J.W."/>
            <person name="Choi I.-G."/>
        </authorList>
    </citation>
    <scope>NUCLEOTIDE SEQUENCE [LARGE SCALE GENOMIC DNA]</scope>
    <source>
        <strain evidence="2 3">KUC8140</strain>
    </source>
</reference>
<keyword evidence="1" id="KW-0812">Transmembrane</keyword>
<proteinExistence type="predicted"/>
<evidence type="ECO:0000256" key="1">
    <source>
        <dbReference type="SAM" id="Phobius"/>
    </source>
</evidence>
<keyword evidence="3" id="KW-1185">Reference proteome</keyword>
<evidence type="ECO:0000313" key="3">
    <source>
        <dbReference type="Proteomes" id="UP000053477"/>
    </source>
</evidence>